<comment type="function">
    <text evidence="4">RNA helicase.</text>
</comment>
<keyword evidence="8" id="KW-1185">Reference proteome</keyword>
<feature type="region of interest" description="Disordered" evidence="5">
    <location>
        <begin position="1"/>
        <end position="21"/>
    </location>
</feature>
<dbReference type="EC" id="3.6.4.13" evidence="4"/>
<evidence type="ECO:0000256" key="1">
    <source>
        <dbReference type="ARBA" id="ARBA00022741"/>
    </source>
</evidence>
<accession>A0A2K6NXR5</accession>
<keyword evidence="2 4" id="KW-0378">Hydrolase</keyword>
<dbReference type="Ensembl" id="ENSRROT00000033145.1">
    <property type="protein sequence ID" value="ENSRROP00000009063.1"/>
    <property type="gene ID" value="ENSRROG00000028953.1"/>
</dbReference>
<organism evidence="7 8">
    <name type="scientific">Rhinopithecus roxellana</name>
    <name type="common">Golden snub-nosed monkey</name>
    <name type="synonym">Pygathrix roxellana</name>
    <dbReference type="NCBI Taxonomy" id="61622"/>
    <lineage>
        <taxon>Eukaryota</taxon>
        <taxon>Metazoa</taxon>
        <taxon>Chordata</taxon>
        <taxon>Craniata</taxon>
        <taxon>Vertebrata</taxon>
        <taxon>Euteleostomi</taxon>
        <taxon>Mammalia</taxon>
        <taxon>Eutheria</taxon>
        <taxon>Euarchontoglires</taxon>
        <taxon>Primates</taxon>
        <taxon>Haplorrhini</taxon>
        <taxon>Catarrhini</taxon>
        <taxon>Cercopithecidae</taxon>
        <taxon>Colobinae</taxon>
        <taxon>Rhinopithecus</taxon>
    </lineage>
</organism>
<keyword evidence="4" id="KW-0347">Helicase</keyword>
<reference evidence="7" key="1">
    <citation type="submission" date="2025-08" db="UniProtKB">
        <authorList>
            <consortium name="Ensembl"/>
        </authorList>
    </citation>
    <scope>IDENTIFICATION</scope>
</reference>
<feature type="domain" description="Helicase ATP-binding" evidence="6">
    <location>
        <begin position="53"/>
        <end position="224"/>
    </location>
</feature>
<evidence type="ECO:0000256" key="5">
    <source>
        <dbReference type="SAM" id="MobiDB-lite"/>
    </source>
</evidence>
<dbReference type="AlphaFoldDB" id="A0A2K6NXR5"/>
<protein>
    <recommendedName>
        <fullName evidence="4">ATP-dependent RNA helicase</fullName>
        <ecNumber evidence="4">3.6.4.13</ecNumber>
    </recommendedName>
</protein>
<comment type="catalytic activity">
    <reaction evidence="4">
        <text>ATP + H2O = ADP + phosphate + H(+)</text>
        <dbReference type="Rhea" id="RHEA:13065"/>
        <dbReference type="ChEBI" id="CHEBI:15377"/>
        <dbReference type="ChEBI" id="CHEBI:15378"/>
        <dbReference type="ChEBI" id="CHEBI:30616"/>
        <dbReference type="ChEBI" id="CHEBI:43474"/>
        <dbReference type="ChEBI" id="CHEBI:456216"/>
        <dbReference type="EC" id="3.6.4.13"/>
    </reaction>
</comment>
<dbReference type="SMART" id="SM00487">
    <property type="entry name" value="DEXDc"/>
    <property type="match status" value="1"/>
</dbReference>
<keyword evidence="1 4" id="KW-0547">Nucleotide-binding</keyword>
<dbReference type="GO" id="GO:0003724">
    <property type="term" value="F:RNA helicase activity"/>
    <property type="evidence" value="ECO:0007669"/>
    <property type="project" value="UniProtKB-EC"/>
</dbReference>
<evidence type="ECO:0000259" key="6">
    <source>
        <dbReference type="PROSITE" id="PS51192"/>
    </source>
</evidence>
<dbReference type="SUPFAM" id="SSF52540">
    <property type="entry name" value="P-loop containing nucleoside triphosphate hydrolases"/>
    <property type="match status" value="1"/>
</dbReference>
<name>A0A2K6NXR5_RHIRO</name>
<dbReference type="GO" id="GO:0005524">
    <property type="term" value="F:ATP binding"/>
    <property type="evidence" value="ECO:0007669"/>
    <property type="project" value="UniProtKB-UniRule"/>
</dbReference>
<evidence type="ECO:0000256" key="4">
    <source>
        <dbReference type="RuleBase" id="RU365068"/>
    </source>
</evidence>
<dbReference type="Gene3D" id="3.40.50.300">
    <property type="entry name" value="P-loop containing nucleotide triphosphate hydrolases"/>
    <property type="match status" value="1"/>
</dbReference>
<dbReference type="InterPro" id="IPR011545">
    <property type="entry name" value="DEAD/DEAH_box_helicase_dom"/>
</dbReference>
<comment type="domain">
    <text evidence="4">The Q motif is unique to and characteristic of the DEAD box family of RNA helicases and controls ATP binding and hydrolysis.</text>
</comment>
<evidence type="ECO:0000313" key="7">
    <source>
        <dbReference type="Ensembl" id="ENSRROP00000009063.1"/>
    </source>
</evidence>
<dbReference type="PANTHER" id="PTHR24031">
    <property type="entry name" value="RNA HELICASE"/>
    <property type="match status" value="1"/>
</dbReference>
<proteinExistence type="inferred from homology"/>
<keyword evidence="3 4" id="KW-0067">ATP-binding</keyword>
<evidence type="ECO:0000256" key="2">
    <source>
        <dbReference type="ARBA" id="ARBA00022801"/>
    </source>
</evidence>
<dbReference type="Pfam" id="PF00270">
    <property type="entry name" value="DEAD"/>
    <property type="match status" value="1"/>
</dbReference>
<dbReference type="PROSITE" id="PS51192">
    <property type="entry name" value="HELICASE_ATP_BIND_1"/>
    <property type="match status" value="1"/>
</dbReference>
<comment type="similarity">
    <text evidence="4">Belongs to the DEAD box helicase family.</text>
</comment>
<sequence>MSASQDSQSRDNGPDGMKPEGVIESNWHEIVDSFDDMNLSESLHHDTKVEQAILPCIKGYDVIAQAQSGTGKMATFSISILQQIELDLKATQALVLAPTRELAQQTQKVVMALGDYMDASCHTCIGGTNVSAEVQKLQMEAPHIIVGTPGRVFDMLNQRYLSPKYIKMFVLDKANEMLSHGFKDQIYDIFQKLHSNTQVVLPSATMPSDVLENEFFQKKKLLIWRA</sequence>
<dbReference type="InterPro" id="IPR014001">
    <property type="entry name" value="Helicase_ATP-bd"/>
</dbReference>
<reference evidence="7" key="2">
    <citation type="submission" date="2025-09" db="UniProtKB">
        <authorList>
            <consortium name="Ensembl"/>
        </authorList>
    </citation>
    <scope>IDENTIFICATION</scope>
</reference>
<dbReference type="Proteomes" id="UP000233200">
    <property type="component" value="Unplaced"/>
</dbReference>
<evidence type="ECO:0000313" key="8">
    <source>
        <dbReference type="Proteomes" id="UP000233200"/>
    </source>
</evidence>
<dbReference type="GO" id="GO:0016787">
    <property type="term" value="F:hydrolase activity"/>
    <property type="evidence" value="ECO:0007669"/>
    <property type="project" value="UniProtKB-KW"/>
</dbReference>
<keyword evidence="4" id="KW-0694">RNA-binding</keyword>
<dbReference type="GeneTree" id="ENSGT00940000153889"/>
<evidence type="ECO:0000256" key="3">
    <source>
        <dbReference type="ARBA" id="ARBA00022840"/>
    </source>
</evidence>
<dbReference type="GO" id="GO:0003723">
    <property type="term" value="F:RNA binding"/>
    <property type="evidence" value="ECO:0007669"/>
    <property type="project" value="UniProtKB-UniRule"/>
</dbReference>
<dbReference type="InterPro" id="IPR027417">
    <property type="entry name" value="P-loop_NTPase"/>
</dbReference>